<sequence length="73" mass="8212">MGYELCTGRLPFLRVTAITEEEPPAIEGRGELGPLISRMLSKDPKDRPTAREVLKEINNGLNTCHKELDQEMC</sequence>
<gene>
    <name evidence="1" type="ORF">GMRT_24839</name>
</gene>
<protein>
    <recommendedName>
        <fullName evidence="3">Protein kinase domain-containing protein</fullName>
    </recommendedName>
</protein>
<evidence type="ECO:0000313" key="1">
    <source>
        <dbReference type="EMBL" id="TNJ26543.1"/>
    </source>
</evidence>
<dbReference type="OrthoDB" id="6363454at2759"/>
<dbReference type="EMBL" id="VDLU01000005">
    <property type="protein sequence ID" value="TNJ26543.1"/>
    <property type="molecule type" value="Genomic_DNA"/>
</dbReference>
<reference evidence="1 2" key="1">
    <citation type="submission" date="2019-05" db="EMBL/GenBank/DDBJ databases">
        <title>The compact genome of Giardia muris reveals important steps in the evolution of intestinal protozoan parasites.</title>
        <authorList>
            <person name="Xu F."/>
            <person name="Jimenez-Gonzalez A."/>
            <person name="Einarsson E."/>
            <person name="Astvaldsson A."/>
            <person name="Peirasmaki D."/>
            <person name="Eckmann L."/>
            <person name="Andersson J.O."/>
            <person name="Svard S.G."/>
            <person name="Jerlstrom-Hultqvist J."/>
        </authorList>
    </citation>
    <scope>NUCLEOTIDE SEQUENCE [LARGE SCALE GENOMIC DNA]</scope>
    <source>
        <strain evidence="1 2">Roberts-Thomson</strain>
    </source>
</reference>
<dbReference type="SUPFAM" id="SSF56112">
    <property type="entry name" value="Protein kinase-like (PK-like)"/>
    <property type="match status" value="1"/>
</dbReference>
<evidence type="ECO:0008006" key="3">
    <source>
        <dbReference type="Google" id="ProtNLM"/>
    </source>
</evidence>
<evidence type="ECO:0000313" key="2">
    <source>
        <dbReference type="Proteomes" id="UP000315496"/>
    </source>
</evidence>
<proteinExistence type="predicted"/>
<keyword evidence="2" id="KW-1185">Reference proteome</keyword>
<dbReference type="Proteomes" id="UP000315496">
    <property type="component" value="Chromosome 5"/>
</dbReference>
<organism evidence="1 2">
    <name type="scientific">Giardia muris</name>
    <dbReference type="NCBI Taxonomy" id="5742"/>
    <lineage>
        <taxon>Eukaryota</taxon>
        <taxon>Metamonada</taxon>
        <taxon>Diplomonadida</taxon>
        <taxon>Hexamitidae</taxon>
        <taxon>Giardiinae</taxon>
        <taxon>Giardia</taxon>
    </lineage>
</organism>
<accession>A0A4Z1SXY3</accession>
<dbReference type="VEuPathDB" id="GiardiaDB:GMRT_24839"/>
<dbReference type="Gene3D" id="1.10.510.10">
    <property type="entry name" value="Transferase(Phosphotransferase) domain 1"/>
    <property type="match status" value="1"/>
</dbReference>
<dbReference type="AlphaFoldDB" id="A0A4Z1SXY3"/>
<name>A0A4Z1SXY3_GIAMU</name>
<dbReference type="InterPro" id="IPR011009">
    <property type="entry name" value="Kinase-like_dom_sf"/>
</dbReference>
<comment type="caution">
    <text evidence="1">The sequence shown here is derived from an EMBL/GenBank/DDBJ whole genome shotgun (WGS) entry which is preliminary data.</text>
</comment>